<accession>A0A0K2GF98</accession>
<dbReference type="RefSeq" id="WP_053380322.1">
    <property type="nucleotide sequence ID" value="NZ_CP011801.1"/>
</dbReference>
<dbReference type="PATRIC" id="fig|42253.5.peg.2837"/>
<dbReference type="InterPro" id="IPR023393">
    <property type="entry name" value="START-like_dom_sf"/>
</dbReference>
<evidence type="ECO:0000313" key="4">
    <source>
        <dbReference type="EMBL" id="ALA59277.1"/>
    </source>
</evidence>
<dbReference type="OrthoDB" id="9797595at2"/>
<dbReference type="Pfam" id="PF03364">
    <property type="entry name" value="Polyketide_cyc"/>
    <property type="match status" value="1"/>
</dbReference>
<protein>
    <submittedName>
        <fullName evidence="4">Cyclase/dehydrase</fullName>
    </submittedName>
</protein>
<dbReference type="AlphaFoldDB" id="A0A0K2GF98"/>
<organism evidence="4 5">
    <name type="scientific">Nitrospira moscoviensis</name>
    <dbReference type="NCBI Taxonomy" id="42253"/>
    <lineage>
        <taxon>Bacteria</taxon>
        <taxon>Pseudomonadati</taxon>
        <taxon>Nitrospirota</taxon>
        <taxon>Nitrospiria</taxon>
        <taxon>Nitrospirales</taxon>
        <taxon>Nitrospiraceae</taxon>
        <taxon>Nitrospira</taxon>
    </lineage>
</organism>
<evidence type="ECO:0000256" key="1">
    <source>
        <dbReference type="ARBA" id="ARBA00008918"/>
    </source>
</evidence>
<dbReference type="SUPFAM" id="SSF55961">
    <property type="entry name" value="Bet v1-like"/>
    <property type="match status" value="1"/>
</dbReference>
<dbReference type="Proteomes" id="UP000069205">
    <property type="component" value="Chromosome"/>
</dbReference>
<comment type="similarity">
    <text evidence="1">Belongs to the ribosome association toxin RatA family.</text>
</comment>
<dbReference type="KEGG" id="nmv:NITMOv2_2871"/>
<dbReference type="PANTHER" id="PTHR33824:SF7">
    <property type="entry name" value="POLYKETIDE CYCLASE_DEHYDRASE AND LIPID TRANSPORT SUPERFAMILY PROTEIN"/>
    <property type="match status" value="1"/>
</dbReference>
<dbReference type="Gene3D" id="3.30.530.20">
    <property type="match status" value="1"/>
</dbReference>
<feature type="region of interest" description="Disordered" evidence="2">
    <location>
        <begin position="1"/>
        <end position="37"/>
    </location>
</feature>
<feature type="domain" description="Coenzyme Q-binding protein COQ10 START" evidence="3">
    <location>
        <begin position="169"/>
        <end position="293"/>
    </location>
</feature>
<evidence type="ECO:0000259" key="3">
    <source>
        <dbReference type="Pfam" id="PF03364"/>
    </source>
</evidence>
<evidence type="ECO:0000256" key="2">
    <source>
        <dbReference type="SAM" id="MobiDB-lite"/>
    </source>
</evidence>
<dbReference type="PANTHER" id="PTHR33824">
    <property type="entry name" value="POLYKETIDE CYCLASE/DEHYDRASE AND LIPID TRANSPORT SUPERFAMILY PROTEIN"/>
    <property type="match status" value="1"/>
</dbReference>
<reference evidence="4 5" key="1">
    <citation type="journal article" date="2015" name="Proc. Natl. Acad. Sci. U.S.A.">
        <title>Expanded metabolic versatility of ubiquitous nitrite-oxidizing bacteria from the genus Nitrospira.</title>
        <authorList>
            <person name="Koch H."/>
            <person name="Lucker S."/>
            <person name="Albertsen M."/>
            <person name="Kitzinger K."/>
            <person name="Herbold C."/>
            <person name="Spieck E."/>
            <person name="Nielsen P.H."/>
            <person name="Wagner M."/>
            <person name="Daims H."/>
        </authorList>
    </citation>
    <scope>NUCLEOTIDE SEQUENCE [LARGE SCALE GENOMIC DNA]</scope>
    <source>
        <strain evidence="4 5">NSP M-1</strain>
    </source>
</reference>
<name>A0A0K2GF98_NITMO</name>
<dbReference type="CDD" id="cd07817">
    <property type="entry name" value="SRPBCC_8"/>
    <property type="match status" value="1"/>
</dbReference>
<dbReference type="STRING" id="42253.NITMOv2_2871"/>
<evidence type="ECO:0000313" key="5">
    <source>
        <dbReference type="Proteomes" id="UP000069205"/>
    </source>
</evidence>
<sequence length="329" mass="35530">MRPHTAVRASSARRPSSHEPRSYPERNGASSNGRPAQEERLATGMGWFGIGLGLAELMAPRRVAAMLGVSPEYRTVIRLMGLREIASGIGILAPGKPAAGMWARAGGDALDLACLGAAFFSREADRRRLSAAAAAVAGAALLDVVGAQQLSRGVRTRNGVIPITATLAVNRAPEDLYRFWRDFSNLPRFMPHLESVEVTGDRRSHWTAKGPAGSTVAWDAEITDDRPNEAIAWRSVEGADVDHAGSVRFESAPGDRGTFVTVEMEYRPPFGTVGAAVAAWFGQDPTQTVKMDLRRFKQVMEAGEIITTEGQPAGRTESTSWKYDSAVRR</sequence>
<gene>
    <name evidence="4" type="ORF">NITMOv2_2871</name>
</gene>
<keyword evidence="5" id="KW-1185">Reference proteome</keyword>
<proteinExistence type="inferred from homology"/>
<dbReference type="InterPro" id="IPR047137">
    <property type="entry name" value="ORF3"/>
</dbReference>
<feature type="region of interest" description="Disordered" evidence="2">
    <location>
        <begin position="309"/>
        <end position="329"/>
    </location>
</feature>
<dbReference type="EMBL" id="CP011801">
    <property type="protein sequence ID" value="ALA59277.1"/>
    <property type="molecule type" value="Genomic_DNA"/>
</dbReference>
<dbReference type="InterPro" id="IPR005031">
    <property type="entry name" value="COQ10_START"/>
</dbReference>